<dbReference type="InterPro" id="IPR001020">
    <property type="entry name" value="PTS_HPr_His_P_site"/>
</dbReference>
<name>A0ABS6X088_9BACT</name>
<accession>A0ABS6X088</accession>
<organism evidence="2 3">
    <name type="scientific">Hymenobacter profundi</name>
    <dbReference type="NCBI Taxonomy" id="1982110"/>
    <lineage>
        <taxon>Bacteria</taxon>
        <taxon>Pseudomonadati</taxon>
        <taxon>Bacteroidota</taxon>
        <taxon>Cytophagia</taxon>
        <taxon>Cytophagales</taxon>
        <taxon>Hymenobacteraceae</taxon>
        <taxon>Hymenobacter</taxon>
    </lineage>
</organism>
<evidence type="ECO:0000313" key="3">
    <source>
        <dbReference type="Proteomes" id="UP000826188"/>
    </source>
</evidence>
<proteinExistence type="predicted"/>
<evidence type="ECO:0000259" key="1">
    <source>
        <dbReference type="Pfam" id="PF18480"/>
    </source>
</evidence>
<feature type="domain" description="DUF5615" evidence="1">
    <location>
        <begin position="2"/>
        <end position="52"/>
    </location>
</feature>
<comment type="caution">
    <text evidence="2">The sequence shown here is derived from an EMBL/GenBank/DDBJ whole genome shotgun (WGS) entry which is preliminary data.</text>
</comment>
<evidence type="ECO:0000313" key="2">
    <source>
        <dbReference type="EMBL" id="MBW3128428.1"/>
    </source>
</evidence>
<dbReference type="Pfam" id="PF18480">
    <property type="entry name" value="DUF5615"/>
    <property type="match status" value="1"/>
</dbReference>
<gene>
    <name evidence="2" type="ORF">KYK14_07690</name>
</gene>
<dbReference type="PROSITE" id="PS00369">
    <property type="entry name" value="PTS_HPR_HIS"/>
    <property type="match status" value="1"/>
</dbReference>
<dbReference type="Proteomes" id="UP000826188">
    <property type="component" value="Unassembled WGS sequence"/>
</dbReference>
<protein>
    <submittedName>
        <fullName evidence="2">DUF5615 family PIN-like protein</fullName>
    </submittedName>
</protein>
<reference evidence="2 3" key="1">
    <citation type="submission" date="2021-07" db="EMBL/GenBank/DDBJ databases">
        <title>Hymenobacter profundi sp. nov., isolated from deep-sea water.</title>
        <authorList>
            <person name="Kim M.K."/>
        </authorList>
    </citation>
    <scope>NUCLEOTIDE SEQUENCE [LARGE SCALE GENOMIC DNA]</scope>
    <source>
        <strain evidence="2 3">M2</strain>
    </source>
</reference>
<sequence>MALLRPHGTAVLHVRAIGLHTRPATSIWRYTRQHGYDLPTKDKGFPPCVVAMQHAQVPVAKLDEFLLAQLPQLQEFLAKPQTEFGVLVLWLG</sequence>
<dbReference type="InterPro" id="IPR041049">
    <property type="entry name" value="DUF5615"/>
</dbReference>
<dbReference type="EMBL" id="JAHWGL010000021">
    <property type="protein sequence ID" value="MBW3128428.1"/>
    <property type="molecule type" value="Genomic_DNA"/>
</dbReference>
<keyword evidence="3" id="KW-1185">Reference proteome</keyword>